<feature type="transmembrane region" description="Helical" evidence="1">
    <location>
        <begin position="41"/>
        <end position="60"/>
    </location>
</feature>
<keyword evidence="1" id="KW-0472">Membrane</keyword>
<evidence type="ECO:0000313" key="2">
    <source>
        <dbReference type="EMBL" id="KAJ7742732.1"/>
    </source>
</evidence>
<evidence type="ECO:0000256" key="1">
    <source>
        <dbReference type="SAM" id="Phobius"/>
    </source>
</evidence>
<evidence type="ECO:0000313" key="3">
    <source>
        <dbReference type="Proteomes" id="UP001215280"/>
    </source>
</evidence>
<comment type="caution">
    <text evidence="2">The sequence shown here is derived from an EMBL/GenBank/DDBJ whole genome shotgun (WGS) entry which is preliminary data.</text>
</comment>
<feature type="non-terminal residue" evidence="2">
    <location>
        <position position="70"/>
    </location>
</feature>
<reference evidence="2" key="1">
    <citation type="submission" date="2023-03" db="EMBL/GenBank/DDBJ databases">
        <title>Massive genome expansion in bonnet fungi (Mycena s.s.) driven by repeated elements and novel gene families across ecological guilds.</title>
        <authorList>
            <consortium name="Lawrence Berkeley National Laboratory"/>
            <person name="Harder C.B."/>
            <person name="Miyauchi S."/>
            <person name="Viragh M."/>
            <person name="Kuo A."/>
            <person name="Thoen E."/>
            <person name="Andreopoulos B."/>
            <person name="Lu D."/>
            <person name="Skrede I."/>
            <person name="Drula E."/>
            <person name="Henrissat B."/>
            <person name="Morin E."/>
            <person name="Kohler A."/>
            <person name="Barry K."/>
            <person name="LaButti K."/>
            <person name="Morin E."/>
            <person name="Salamov A."/>
            <person name="Lipzen A."/>
            <person name="Mereny Z."/>
            <person name="Hegedus B."/>
            <person name="Baldrian P."/>
            <person name="Stursova M."/>
            <person name="Weitz H."/>
            <person name="Taylor A."/>
            <person name="Grigoriev I.V."/>
            <person name="Nagy L.G."/>
            <person name="Martin F."/>
            <person name="Kauserud H."/>
        </authorList>
    </citation>
    <scope>NUCLEOTIDE SEQUENCE</scope>
    <source>
        <strain evidence="2">CBHHK188m</strain>
    </source>
</reference>
<protein>
    <submittedName>
        <fullName evidence="2">Uncharacterized protein</fullName>
    </submittedName>
</protein>
<proteinExistence type="predicted"/>
<organism evidence="2 3">
    <name type="scientific">Mycena maculata</name>
    <dbReference type="NCBI Taxonomy" id="230809"/>
    <lineage>
        <taxon>Eukaryota</taxon>
        <taxon>Fungi</taxon>
        <taxon>Dikarya</taxon>
        <taxon>Basidiomycota</taxon>
        <taxon>Agaricomycotina</taxon>
        <taxon>Agaricomycetes</taxon>
        <taxon>Agaricomycetidae</taxon>
        <taxon>Agaricales</taxon>
        <taxon>Marasmiineae</taxon>
        <taxon>Mycenaceae</taxon>
        <taxon>Mycena</taxon>
    </lineage>
</organism>
<gene>
    <name evidence="2" type="ORF">DFH07DRAFT_980001</name>
</gene>
<feature type="non-terminal residue" evidence="2">
    <location>
        <position position="1"/>
    </location>
</feature>
<keyword evidence="3" id="KW-1185">Reference proteome</keyword>
<keyword evidence="1" id="KW-0812">Transmembrane</keyword>
<sequence length="70" mass="8116">WGGAMVGYCLARSVTMNPQISMVLAPGEWFWFQQPLYKYNLFIRIYLTTIGGIFALLQFLPAIRRVIIFL</sequence>
<accession>A0AAD7N1U6</accession>
<dbReference type="Proteomes" id="UP001215280">
    <property type="component" value="Unassembled WGS sequence"/>
</dbReference>
<name>A0AAD7N1U6_9AGAR</name>
<keyword evidence="1" id="KW-1133">Transmembrane helix</keyword>
<dbReference type="EMBL" id="JARJLG010000116">
    <property type="protein sequence ID" value="KAJ7742732.1"/>
    <property type="molecule type" value="Genomic_DNA"/>
</dbReference>
<dbReference type="AlphaFoldDB" id="A0AAD7N1U6"/>